<dbReference type="AlphaFoldDB" id="A0A8J2WX57"/>
<keyword evidence="3" id="KW-0175">Coiled coil</keyword>
<dbReference type="InterPro" id="IPR011990">
    <property type="entry name" value="TPR-like_helical_dom_sf"/>
</dbReference>
<feature type="coiled-coil region" evidence="3">
    <location>
        <begin position="99"/>
        <end position="128"/>
    </location>
</feature>
<name>A0A8J2WX57_9STRA</name>
<evidence type="ECO:0000313" key="4">
    <source>
        <dbReference type="EMBL" id="CAH0365051.1"/>
    </source>
</evidence>
<dbReference type="OrthoDB" id="10261079at2759"/>
<keyword evidence="2" id="KW-0802">TPR repeat</keyword>
<reference evidence="4" key="1">
    <citation type="submission" date="2021-11" db="EMBL/GenBank/DDBJ databases">
        <authorList>
            <consortium name="Genoscope - CEA"/>
            <person name="William W."/>
        </authorList>
    </citation>
    <scope>NUCLEOTIDE SEQUENCE</scope>
</reference>
<organism evidence="4 5">
    <name type="scientific">Pelagomonas calceolata</name>
    <dbReference type="NCBI Taxonomy" id="35677"/>
    <lineage>
        <taxon>Eukaryota</taxon>
        <taxon>Sar</taxon>
        <taxon>Stramenopiles</taxon>
        <taxon>Ochrophyta</taxon>
        <taxon>Pelagophyceae</taxon>
        <taxon>Pelagomonadales</taxon>
        <taxon>Pelagomonadaceae</taxon>
        <taxon>Pelagomonas</taxon>
    </lineage>
</organism>
<protein>
    <submittedName>
        <fullName evidence="4">Uncharacterized protein</fullName>
    </submittedName>
</protein>
<sequence length="397" mass="43204">MKVYAIKGNDGEPGYLKQSMKLPKSWAAKPLLEVLELFCATYNKKFPDSPISKDDHHFERPRGSTLFPDDQVGAALTDYCDVWVVPGAVKYKGPPPGTAAALEAEENRLRAEAEAEAARRTAEEEAKLAAEGKLKDQWRVKVKCVELDRGGMDVKSQYKVGDAVQVTIEPHATVGMLSNRIGLIVGSHPKHQFIYHPRDPEAVLDPLAKLKDVMSEKVVLLLHIRMPDTRKVIEELSDDEGVVGEEGPFPDAPVEGECVDVAKRDKLMEECATNPTLENLSACLACGGAAASTLCKRAQLLLKAQRPRAAALDASAALALNPDSARAYKIRGRARRLAGDYEGAAADFGQAQRIDFDPDVRPDLVYCSTRSAKIRAIKLAEEHNAALDAAKAEGEAQ</sequence>
<evidence type="ECO:0000256" key="2">
    <source>
        <dbReference type="ARBA" id="ARBA00022803"/>
    </source>
</evidence>
<comment type="caution">
    <text evidence="4">The sequence shown here is derived from an EMBL/GenBank/DDBJ whole genome shotgun (WGS) entry which is preliminary data.</text>
</comment>
<evidence type="ECO:0000256" key="1">
    <source>
        <dbReference type="ARBA" id="ARBA00022737"/>
    </source>
</evidence>
<gene>
    <name evidence="4" type="ORF">PECAL_1P14540</name>
</gene>
<keyword evidence="5" id="KW-1185">Reference proteome</keyword>
<dbReference type="Proteomes" id="UP000789595">
    <property type="component" value="Unassembled WGS sequence"/>
</dbReference>
<dbReference type="SMART" id="SM00028">
    <property type="entry name" value="TPR"/>
    <property type="match status" value="2"/>
</dbReference>
<dbReference type="SUPFAM" id="SSF48452">
    <property type="entry name" value="TPR-like"/>
    <property type="match status" value="1"/>
</dbReference>
<evidence type="ECO:0000256" key="3">
    <source>
        <dbReference type="SAM" id="Coils"/>
    </source>
</evidence>
<keyword evidence="1" id="KW-0677">Repeat</keyword>
<accession>A0A8J2WX57</accession>
<dbReference type="EMBL" id="CAKKNE010000001">
    <property type="protein sequence ID" value="CAH0365051.1"/>
    <property type="molecule type" value="Genomic_DNA"/>
</dbReference>
<proteinExistence type="predicted"/>
<dbReference type="Gene3D" id="1.25.40.10">
    <property type="entry name" value="Tetratricopeptide repeat domain"/>
    <property type="match status" value="1"/>
</dbReference>
<dbReference type="InterPro" id="IPR019734">
    <property type="entry name" value="TPR_rpt"/>
</dbReference>
<dbReference type="GO" id="GO:0030544">
    <property type="term" value="F:Hsp70 protein binding"/>
    <property type="evidence" value="ECO:0007669"/>
    <property type="project" value="TreeGrafter"/>
</dbReference>
<dbReference type="PANTHER" id="PTHR45883">
    <property type="entry name" value="HSC70-INTERACTING PROTEIN"/>
    <property type="match status" value="1"/>
</dbReference>
<dbReference type="PANTHER" id="PTHR45883:SF2">
    <property type="entry name" value="HSC70-INTERACTING PROTEIN"/>
    <property type="match status" value="1"/>
</dbReference>
<evidence type="ECO:0000313" key="5">
    <source>
        <dbReference type="Proteomes" id="UP000789595"/>
    </source>
</evidence>